<dbReference type="CDD" id="cd00397">
    <property type="entry name" value="DNA_BRE_C"/>
    <property type="match status" value="1"/>
</dbReference>
<dbReference type="InterPro" id="IPR050090">
    <property type="entry name" value="Tyrosine_recombinase_XerCD"/>
</dbReference>
<dbReference type="PANTHER" id="PTHR30349:SF41">
    <property type="entry name" value="INTEGRASE_RECOMBINASE PROTEIN MJ0367-RELATED"/>
    <property type="match status" value="1"/>
</dbReference>
<keyword evidence="3" id="KW-0233">DNA recombination</keyword>
<sequence>MLIKKYNHKTPRPFKNVGRWLSQESVFEMDITDGLKDQDKFASITSPDLWNGTKLFSWNAPSTKELSQERLEIQAFDYNDIQQITFEKVLELMSSLHAISFEDQTHIGSLGINLWILENVVYPKIESKIIRKYLSSKKHNEPYYFFTICVTVVDFINYCKQSTQIECEAIPPEFFSSYIKDRDISENQAKKLRDLYKRCFPFQPPIHLKGKVKKRMEEQLHPLVKKYLDHLAHLGDMQAAIKRTANFLKMFLEYLCTVYVQFQKYESHYVPLYQVCQEHLEEYRTVLLRKVKNKDFDIVHASIIYYITRAFFAYLFQKKLISKDITIGTSPIRTNKKYHYREIPTDAELSTFFNLLCIYSDQPEHFQLAFGLMLYLGLRPMEVCQLSWNDVNLETRSLIVEGKSKKSHQLPIPDEIYTLFQKVIKVSHLDGRYLFHSNPRTFKYKLYGIYKVLSLMANWNYPGGLYLFRHTFVTKLSELACPPQLLMKLARHERPETTSLYIHRSGTELTDAIDRLSYFEEEM</sequence>
<evidence type="ECO:0000256" key="2">
    <source>
        <dbReference type="ARBA" id="ARBA00023125"/>
    </source>
</evidence>
<dbReference type="PROSITE" id="PS51898">
    <property type="entry name" value="TYR_RECOMBINASE"/>
    <property type="match status" value="1"/>
</dbReference>
<keyword evidence="6" id="KW-1185">Reference proteome</keyword>
<dbReference type="Gene3D" id="1.10.443.10">
    <property type="entry name" value="Intergrase catalytic core"/>
    <property type="match status" value="1"/>
</dbReference>
<feature type="domain" description="Tyr recombinase" evidence="4">
    <location>
        <begin position="338"/>
        <end position="514"/>
    </location>
</feature>
<dbReference type="OrthoDB" id="2759316at2"/>
<dbReference type="GO" id="GO:0006310">
    <property type="term" value="P:DNA recombination"/>
    <property type="evidence" value="ECO:0007669"/>
    <property type="project" value="UniProtKB-KW"/>
</dbReference>
<dbReference type="GO" id="GO:0015074">
    <property type="term" value="P:DNA integration"/>
    <property type="evidence" value="ECO:0007669"/>
    <property type="project" value="InterPro"/>
</dbReference>
<comment type="caution">
    <text evidence="5">The sequence shown here is derived from an EMBL/GenBank/DDBJ whole genome shotgun (WGS) entry which is preliminary data.</text>
</comment>
<dbReference type="InterPro" id="IPR011010">
    <property type="entry name" value="DNA_brk_join_enz"/>
</dbReference>
<evidence type="ECO:0000256" key="3">
    <source>
        <dbReference type="ARBA" id="ARBA00023172"/>
    </source>
</evidence>
<dbReference type="Pfam" id="PF00589">
    <property type="entry name" value="Phage_integrase"/>
    <property type="match status" value="1"/>
</dbReference>
<dbReference type="SUPFAM" id="SSF56349">
    <property type="entry name" value="DNA breaking-rejoining enzymes"/>
    <property type="match status" value="1"/>
</dbReference>
<dbReference type="PANTHER" id="PTHR30349">
    <property type="entry name" value="PHAGE INTEGRASE-RELATED"/>
    <property type="match status" value="1"/>
</dbReference>
<evidence type="ECO:0000259" key="4">
    <source>
        <dbReference type="PROSITE" id="PS51898"/>
    </source>
</evidence>
<organism evidence="5 6">
    <name type="scientific">Brevibacillus fluminis</name>
    <dbReference type="NCBI Taxonomy" id="511487"/>
    <lineage>
        <taxon>Bacteria</taxon>
        <taxon>Bacillati</taxon>
        <taxon>Bacillota</taxon>
        <taxon>Bacilli</taxon>
        <taxon>Bacillales</taxon>
        <taxon>Paenibacillaceae</taxon>
        <taxon>Brevibacillus</taxon>
    </lineage>
</organism>
<accession>A0A3M8DY79</accession>
<keyword evidence="2" id="KW-0238">DNA-binding</keyword>
<reference evidence="5 6" key="1">
    <citation type="submission" date="2018-10" db="EMBL/GenBank/DDBJ databases">
        <title>Phylogenomics of Brevibacillus.</title>
        <authorList>
            <person name="Dunlap C."/>
        </authorList>
    </citation>
    <scope>NUCLEOTIDE SEQUENCE [LARGE SCALE GENOMIC DNA]</scope>
    <source>
        <strain evidence="5 6">JCM 15716</strain>
    </source>
</reference>
<gene>
    <name evidence="5" type="ORF">EDM56_02025</name>
</gene>
<dbReference type="GO" id="GO:0003677">
    <property type="term" value="F:DNA binding"/>
    <property type="evidence" value="ECO:0007669"/>
    <property type="project" value="UniProtKB-KW"/>
</dbReference>
<evidence type="ECO:0000256" key="1">
    <source>
        <dbReference type="ARBA" id="ARBA00008857"/>
    </source>
</evidence>
<dbReference type="Proteomes" id="UP000271031">
    <property type="component" value="Unassembled WGS sequence"/>
</dbReference>
<evidence type="ECO:0000313" key="5">
    <source>
        <dbReference type="EMBL" id="RNB92495.1"/>
    </source>
</evidence>
<comment type="similarity">
    <text evidence="1">Belongs to the 'phage' integrase family.</text>
</comment>
<proteinExistence type="inferred from homology"/>
<dbReference type="AlphaFoldDB" id="A0A3M8DY79"/>
<dbReference type="InterPro" id="IPR002104">
    <property type="entry name" value="Integrase_catalytic"/>
</dbReference>
<dbReference type="EMBL" id="RHHQ01000003">
    <property type="protein sequence ID" value="RNB92495.1"/>
    <property type="molecule type" value="Genomic_DNA"/>
</dbReference>
<name>A0A3M8DY79_9BACL</name>
<evidence type="ECO:0000313" key="6">
    <source>
        <dbReference type="Proteomes" id="UP000271031"/>
    </source>
</evidence>
<protein>
    <submittedName>
        <fullName evidence="5">Site-specific integrase</fullName>
    </submittedName>
</protein>
<dbReference type="InterPro" id="IPR013762">
    <property type="entry name" value="Integrase-like_cat_sf"/>
</dbReference>